<comment type="caution">
    <text evidence="4">The sequence shown here is derived from an EMBL/GenBank/DDBJ whole genome shotgun (WGS) entry which is preliminary data.</text>
</comment>
<proteinExistence type="predicted"/>
<dbReference type="Gene3D" id="3.20.20.140">
    <property type="entry name" value="Metal-dependent hydrolases"/>
    <property type="match status" value="1"/>
</dbReference>
<evidence type="ECO:0000259" key="3">
    <source>
        <dbReference type="Pfam" id="PF04909"/>
    </source>
</evidence>
<organism evidence="4 5">
    <name type="scientific">Paenibacillus sabuli</name>
    <dbReference type="NCBI Taxonomy" id="2772509"/>
    <lineage>
        <taxon>Bacteria</taxon>
        <taxon>Bacillati</taxon>
        <taxon>Bacillota</taxon>
        <taxon>Bacilli</taxon>
        <taxon>Bacillales</taxon>
        <taxon>Paenibacillaceae</taxon>
        <taxon>Paenibacillus</taxon>
    </lineage>
</organism>
<dbReference type="Pfam" id="PF04909">
    <property type="entry name" value="Amidohydro_2"/>
    <property type="match status" value="1"/>
</dbReference>
<dbReference type="GO" id="GO:0019748">
    <property type="term" value="P:secondary metabolic process"/>
    <property type="evidence" value="ECO:0007669"/>
    <property type="project" value="TreeGrafter"/>
</dbReference>
<dbReference type="InterPro" id="IPR032466">
    <property type="entry name" value="Metal_Hydrolase"/>
</dbReference>
<feature type="compositionally biased region" description="Polar residues" evidence="2">
    <location>
        <begin position="1"/>
        <end position="11"/>
    </location>
</feature>
<gene>
    <name evidence="4" type="ORF">IDH44_14020</name>
</gene>
<feature type="region of interest" description="Disordered" evidence="2">
    <location>
        <begin position="1"/>
        <end position="23"/>
    </location>
</feature>
<dbReference type="InterPro" id="IPR006680">
    <property type="entry name" value="Amidohydro-rel"/>
</dbReference>
<dbReference type="GO" id="GO:0005737">
    <property type="term" value="C:cytoplasm"/>
    <property type="evidence" value="ECO:0007669"/>
    <property type="project" value="TreeGrafter"/>
</dbReference>
<dbReference type="PANTHER" id="PTHR21240:SF28">
    <property type="entry name" value="ISO-OROTATE DECARBOXYLASE (EUROFUNG)"/>
    <property type="match status" value="1"/>
</dbReference>
<protein>
    <submittedName>
        <fullName evidence="4">Amidohydrolase</fullName>
    </submittedName>
</protein>
<sequence length="366" mass="42786">MNRQPKSTVTSSDDKKPRRSRPAVIDMDIHHEIRGLGDLLPYLPEQWKRYISDYGWVPERPIPFNQIRKDTKYRMDARPEDGATPGSDYELLKRQLLDEHHVEYGMLTGWFYEATVCKGWYEFAAARASAYNDYTAEHWLDRDPRLLGSITIPREPAAAVREIDRMAAHPQMKQVMLPIADFAWGDPYYHPIFEAAHRHGLPIAMHLSAIITAQGGDFLRYYVAWRSVHPQAYMTQTISLITNGVFDKYPDLQVSLVEGGFEWVPFMMHRMDSAYKALRQETPWVKRMPSAYFRDNMRFTTQPWDDLSGEQFMHIIGLMESDEMLMYASDYPHWDFDPAARTLPPGIPETLRRKILYDNARSYLRL</sequence>
<dbReference type="EMBL" id="JACXIZ010000022">
    <property type="protein sequence ID" value="MBD2846316.1"/>
    <property type="molecule type" value="Genomic_DNA"/>
</dbReference>
<evidence type="ECO:0000313" key="5">
    <source>
        <dbReference type="Proteomes" id="UP000621560"/>
    </source>
</evidence>
<evidence type="ECO:0000313" key="4">
    <source>
        <dbReference type="EMBL" id="MBD2846316.1"/>
    </source>
</evidence>
<dbReference type="Proteomes" id="UP000621560">
    <property type="component" value="Unassembled WGS sequence"/>
</dbReference>
<dbReference type="SUPFAM" id="SSF51556">
    <property type="entry name" value="Metallo-dependent hydrolases"/>
    <property type="match status" value="1"/>
</dbReference>
<name>A0A927GSI2_9BACL</name>
<dbReference type="PANTHER" id="PTHR21240">
    <property type="entry name" value="2-AMINO-3-CARBOXYLMUCONATE-6-SEMIALDEHYDE DECARBOXYLASE"/>
    <property type="match status" value="1"/>
</dbReference>
<keyword evidence="5" id="KW-1185">Reference proteome</keyword>
<dbReference type="RefSeq" id="WP_190918635.1">
    <property type="nucleotide sequence ID" value="NZ_JACXIZ010000022.1"/>
</dbReference>
<dbReference type="GO" id="GO:0016831">
    <property type="term" value="F:carboxy-lyase activity"/>
    <property type="evidence" value="ECO:0007669"/>
    <property type="project" value="InterPro"/>
</dbReference>
<feature type="domain" description="Amidohydrolase-related" evidence="3">
    <location>
        <begin position="116"/>
        <end position="365"/>
    </location>
</feature>
<evidence type="ECO:0000256" key="2">
    <source>
        <dbReference type="SAM" id="MobiDB-lite"/>
    </source>
</evidence>
<accession>A0A927GSI2</accession>
<keyword evidence="1" id="KW-0456">Lyase</keyword>
<reference evidence="4" key="1">
    <citation type="submission" date="2020-09" db="EMBL/GenBank/DDBJ databases">
        <title>A novel bacterium of genus Paenibacillus, isolated from South China Sea.</title>
        <authorList>
            <person name="Huang H."/>
            <person name="Mo K."/>
            <person name="Hu Y."/>
        </authorList>
    </citation>
    <scope>NUCLEOTIDE SEQUENCE</scope>
    <source>
        <strain evidence="4">IB182496</strain>
    </source>
</reference>
<dbReference type="AlphaFoldDB" id="A0A927GSI2"/>
<dbReference type="InterPro" id="IPR032465">
    <property type="entry name" value="ACMSD"/>
</dbReference>
<evidence type="ECO:0000256" key="1">
    <source>
        <dbReference type="ARBA" id="ARBA00023239"/>
    </source>
</evidence>
<dbReference type="GO" id="GO:0016787">
    <property type="term" value="F:hydrolase activity"/>
    <property type="evidence" value="ECO:0007669"/>
    <property type="project" value="InterPro"/>
</dbReference>